<evidence type="ECO:0000313" key="3">
    <source>
        <dbReference type="EMBL" id="TFW11280.1"/>
    </source>
</evidence>
<feature type="coiled-coil region" evidence="1">
    <location>
        <begin position="32"/>
        <end position="66"/>
    </location>
</feature>
<comment type="caution">
    <text evidence="3">The sequence shown here is derived from an EMBL/GenBank/DDBJ whole genome shotgun (WGS) entry which is preliminary data.</text>
</comment>
<accession>A0A4Y9RQB3</accession>
<feature type="signal peptide" evidence="2">
    <location>
        <begin position="1"/>
        <end position="22"/>
    </location>
</feature>
<proteinExistence type="predicted"/>
<reference evidence="3 4" key="1">
    <citation type="submission" date="2019-03" db="EMBL/GenBank/DDBJ databases">
        <title>Draft Genome Sequence of Massilia arenosa sp. nov., a Novel Massilia Species Isolated from a Sandy-loam Maize Soil.</title>
        <authorList>
            <person name="Raths R."/>
            <person name="Peta V."/>
            <person name="Bucking H."/>
        </authorList>
    </citation>
    <scope>NUCLEOTIDE SEQUENCE [LARGE SCALE GENOMIC DNA]</scope>
    <source>
        <strain evidence="3 4">MC02</strain>
    </source>
</reference>
<name>A0A4Y9RQB3_9BURK</name>
<gene>
    <name evidence="3" type="ORF">E4L96_21960</name>
</gene>
<evidence type="ECO:0000256" key="2">
    <source>
        <dbReference type="SAM" id="SignalP"/>
    </source>
</evidence>
<dbReference type="AlphaFoldDB" id="A0A4Y9RQB3"/>
<keyword evidence="4" id="KW-1185">Reference proteome</keyword>
<organism evidence="3 4">
    <name type="scientific">Zemynaea arenosa</name>
    <dbReference type="NCBI Taxonomy" id="2561931"/>
    <lineage>
        <taxon>Bacteria</taxon>
        <taxon>Pseudomonadati</taxon>
        <taxon>Pseudomonadota</taxon>
        <taxon>Betaproteobacteria</taxon>
        <taxon>Burkholderiales</taxon>
        <taxon>Oxalobacteraceae</taxon>
        <taxon>Telluria group</taxon>
        <taxon>Zemynaea</taxon>
    </lineage>
</organism>
<dbReference type="Proteomes" id="UP000298438">
    <property type="component" value="Unassembled WGS sequence"/>
</dbReference>
<evidence type="ECO:0000256" key="1">
    <source>
        <dbReference type="SAM" id="Coils"/>
    </source>
</evidence>
<evidence type="ECO:0008006" key="5">
    <source>
        <dbReference type="Google" id="ProtNLM"/>
    </source>
</evidence>
<feature type="chain" id="PRO_5021437000" description="Porin" evidence="2">
    <location>
        <begin position="23"/>
        <end position="100"/>
    </location>
</feature>
<keyword evidence="1" id="KW-0175">Coiled coil</keyword>
<protein>
    <recommendedName>
        <fullName evidence="5">Porin</fullName>
    </recommendedName>
</protein>
<feature type="non-terminal residue" evidence="3">
    <location>
        <position position="100"/>
    </location>
</feature>
<evidence type="ECO:0000313" key="4">
    <source>
        <dbReference type="Proteomes" id="UP000298438"/>
    </source>
</evidence>
<dbReference type="EMBL" id="SPVF01000268">
    <property type="protein sequence ID" value="TFW11280.1"/>
    <property type="molecule type" value="Genomic_DNA"/>
</dbReference>
<sequence length="100" mass="10033">MKPQVACAALAAALALPLSAHAADDQDLSAIRAEIAKMKQDYEARLAALEQRLQDTQAALAQARNANPPAAPVAPVLAATAPAASGMPATQLAPPLADAG</sequence>
<keyword evidence="2" id="KW-0732">Signal</keyword>